<gene>
    <name evidence="3" type="ORF">ACG04Q_11250</name>
</gene>
<protein>
    <submittedName>
        <fullName evidence="3">PEP-CTERM sorting domain-containing protein</fullName>
    </submittedName>
</protein>
<dbReference type="EMBL" id="JBIGHX010000003">
    <property type="protein sequence ID" value="MFG6462146.1"/>
    <property type="molecule type" value="Genomic_DNA"/>
</dbReference>
<dbReference type="RefSeq" id="WP_394511014.1">
    <property type="nucleotide sequence ID" value="NZ_JBIGHX010000003.1"/>
</dbReference>
<evidence type="ECO:0000313" key="3">
    <source>
        <dbReference type="EMBL" id="MFG6462146.1"/>
    </source>
</evidence>
<dbReference type="NCBIfam" id="TIGR02595">
    <property type="entry name" value="PEP_CTERM"/>
    <property type="match status" value="1"/>
</dbReference>
<evidence type="ECO:0000256" key="1">
    <source>
        <dbReference type="SAM" id="SignalP"/>
    </source>
</evidence>
<proteinExistence type="predicted"/>
<keyword evidence="1" id="KW-0732">Signal</keyword>
<comment type="caution">
    <text evidence="3">The sequence shown here is derived from an EMBL/GenBank/DDBJ whole genome shotgun (WGS) entry which is preliminary data.</text>
</comment>
<feature type="signal peptide" evidence="1">
    <location>
        <begin position="1"/>
        <end position="22"/>
    </location>
</feature>
<reference evidence="3 4" key="1">
    <citation type="submission" date="2024-08" db="EMBL/GenBank/DDBJ databases">
        <authorList>
            <person name="Lu H."/>
        </authorList>
    </citation>
    <scope>NUCLEOTIDE SEQUENCE [LARGE SCALE GENOMIC DNA]</scope>
    <source>
        <strain evidence="3 4">DXS20W</strain>
    </source>
</reference>
<feature type="domain" description="Ice-binding protein C-terminal" evidence="2">
    <location>
        <begin position="308"/>
        <end position="332"/>
    </location>
</feature>
<feature type="chain" id="PRO_5046637890" evidence="1">
    <location>
        <begin position="23"/>
        <end position="337"/>
    </location>
</feature>
<sequence length="337" mass="33859">MRLPRPTLLVLSLIAASLPAAAQATLPPTPLGTPDPASFYGLLLNQWYVSVKQVSAGTLIDGTPTQDGSFLTFPTSAATPSRAESGQTVGGKSASALGVASATQLGAAASARAPLTPDATGMAAVGYAALSYWAVLDQDAAVRFNLGLKGSLSTTGNVALGADATTAGVAVLAHGSEANFSNASQAALFANAGLDVNAEGETLLRQLSVLRPSTQTHLDVFGAQADALHTAVDVDTTLGVTASGTQIQCNGTEPAPISAVCGRYFYFMNVFLFTGAQNGAAADFSHTLGVDSISINGGPAQAFNAVSAVPEPGSALLLAAGLGLLGMAARRRGNGRR</sequence>
<dbReference type="Proteomes" id="UP001606302">
    <property type="component" value="Unassembled WGS sequence"/>
</dbReference>
<evidence type="ECO:0000313" key="4">
    <source>
        <dbReference type="Proteomes" id="UP001606302"/>
    </source>
</evidence>
<dbReference type="InterPro" id="IPR013424">
    <property type="entry name" value="Ice-binding_C"/>
</dbReference>
<dbReference type="Pfam" id="PF07589">
    <property type="entry name" value="PEP-CTERM"/>
    <property type="match status" value="1"/>
</dbReference>
<evidence type="ECO:0000259" key="2">
    <source>
        <dbReference type="Pfam" id="PF07589"/>
    </source>
</evidence>
<keyword evidence="4" id="KW-1185">Reference proteome</keyword>
<name>A0ABW7GK13_9BURK</name>
<organism evidence="3 4">
    <name type="scientific">Pelomonas lactea</name>
    <dbReference type="NCBI Taxonomy" id="3299030"/>
    <lineage>
        <taxon>Bacteria</taxon>
        <taxon>Pseudomonadati</taxon>
        <taxon>Pseudomonadota</taxon>
        <taxon>Betaproteobacteria</taxon>
        <taxon>Burkholderiales</taxon>
        <taxon>Sphaerotilaceae</taxon>
        <taxon>Roseateles</taxon>
    </lineage>
</organism>
<accession>A0ABW7GK13</accession>